<comment type="caution">
    <text evidence="1">The sequence shown here is derived from an EMBL/GenBank/DDBJ whole genome shotgun (WGS) entry which is preliminary data.</text>
</comment>
<sequence>MSPFVWTSDRTARLIKAWNHGVPASALGERFGVGEKSILQKIHTLRAAGVELRMGESAISATENRRQRMLVRLRL</sequence>
<evidence type="ECO:0008006" key="3">
    <source>
        <dbReference type="Google" id="ProtNLM"/>
    </source>
</evidence>
<evidence type="ECO:0000313" key="1">
    <source>
        <dbReference type="EMBL" id="PNG24235.1"/>
    </source>
</evidence>
<reference evidence="1 2" key="1">
    <citation type="submission" date="2017-10" db="EMBL/GenBank/DDBJ databases">
        <title>Genome announcement of Methylocella silvestris TVC from permafrost.</title>
        <authorList>
            <person name="Wang J."/>
            <person name="Geng K."/>
            <person name="Ul-Haque F."/>
            <person name="Crombie A.T."/>
            <person name="Street L.E."/>
            <person name="Wookey P.A."/>
            <person name="Murrell J.C."/>
            <person name="Pratscher J."/>
        </authorList>
    </citation>
    <scope>NUCLEOTIDE SEQUENCE [LARGE SCALE GENOMIC DNA]</scope>
    <source>
        <strain evidence="1 2">TVC</strain>
    </source>
</reference>
<gene>
    <name evidence="1" type="ORF">CR492_19805</name>
</gene>
<dbReference type="OrthoDB" id="8453054at2"/>
<dbReference type="Proteomes" id="UP000236286">
    <property type="component" value="Unassembled WGS sequence"/>
</dbReference>
<protein>
    <recommendedName>
        <fullName evidence="3">Helix-turn-helix type 11 domain-containing protein</fullName>
    </recommendedName>
</protein>
<dbReference type="EMBL" id="PDZR01000043">
    <property type="protein sequence ID" value="PNG24235.1"/>
    <property type="molecule type" value="Genomic_DNA"/>
</dbReference>
<evidence type="ECO:0000313" key="2">
    <source>
        <dbReference type="Proteomes" id="UP000236286"/>
    </source>
</evidence>
<proteinExistence type="predicted"/>
<name>A0A2J7TBU7_METSI</name>
<dbReference type="AlphaFoldDB" id="A0A2J7TBU7"/>
<accession>A0A2J7TBU7</accession>
<organism evidence="1 2">
    <name type="scientific">Methylocella silvestris</name>
    <dbReference type="NCBI Taxonomy" id="199596"/>
    <lineage>
        <taxon>Bacteria</taxon>
        <taxon>Pseudomonadati</taxon>
        <taxon>Pseudomonadota</taxon>
        <taxon>Alphaproteobacteria</taxon>
        <taxon>Hyphomicrobiales</taxon>
        <taxon>Beijerinckiaceae</taxon>
        <taxon>Methylocella</taxon>
    </lineage>
</organism>
<dbReference type="RefSeq" id="WP_102845443.1">
    <property type="nucleotide sequence ID" value="NZ_PDZR01000043.1"/>
</dbReference>